<dbReference type="PANTHER" id="PTHR42870">
    <property type="entry name" value="ACETYL-COA C-ACETYLTRANSFERASE"/>
    <property type="match status" value="1"/>
</dbReference>
<proteinExistence type="predicted"/>
<dbReference type="Gene3D" id="3.40.47.10">
    <property type="match status" value="1"/>
</dbReference>
<dbReference type="PANTHER" id="PTHR42870:SF1">
    <property type="entry name" value="NON-SPECIFIC LIPID-TRANSFER PROTEIN-LIKE 2"/>
    <property type="match status" value="1"/>
</dbReference>
<dbReference type="EMBL" id="CP002959">
    <property type="protein sequence ID" value="AFM14264.1"/>
    <property type="molecule type" value="Genomic_DNA"/>
</dbReference>
<sequence length="385" mass="41022">MEKTAIIGVAQTKQLRRNVKQNFAEMVYEVTTAALADAGIEIKDIDNIVTVSNDFWDGRTISSMAIQDACGAYEKNVSTVEGDGTFGAHYALTRILSGSYKNTLVVAHSKGSESDTNLITNGMFEPIFTRPLGLDNLTSAAMQARAYMHAFGAKEEDFAEVSVKNHGNALKNPYAQVAKKVSVADVMASRRLADPLKLFDVSPISDGAAAMIISGDEFTRSLRGGKAKPVYIKGAAFYSDAYDLGLRDLARSPALKLAAEKTYSMAGIKNPAKDVDLAEIYDAFSYMELMWYEGLGFCGEGKGAEFMKSGATQINGALPVNASGGVLSAHTVIAAGLIRMIEATLQIRGDAGAHQLDKKINTAIAHGINGPCGQAHCVWALGSSI</sequence>
<protein>
    <submittedName>
        <fullName evidence="2">Propanoyl-CoA C-acyltransferase</fullName>
    </submittedName>
</protein>
<gene>
    <name evidence="2" type="ordered locus">Turpa_3630</name>
</gene>
<evidence type="ECO:0000259" key="1">
    <source>
        <dbReference type="Pfam" id="PF22691"/>
    </source>
</evidence>
<dbReference type="InterPro" id="IPR002155">
    <property type="entry name" value="Thiolase"/>
</dbReference>
<dbReference type="PIRSF" id="PIRSF000429">
    <property type="entry name" value="Ac-CoA_Ac_transf"/>
    <property type="match status" value="1"/>
</dbReference>
<dbReference type="GO" id="GO:0003988">
    <property type="term" value="F:acetyl-CoA C-acyltransferase activity"/>
    <property type="evidence" value="ECO:0007669"/>
    <property type="project" value="UniProtKB-ARBA"/>
</dbReference>
<dbReference type="OrthoDB" id="9785768at2"/>
<dbReference type="Proteomes" id="UP000006048">
    <property type="component" value="Chromosome"/>
</dbReference>
<name>I4BAF7_TURPD</name>
<dbReference type="STRING" id="869212.Turpa_3630"/>
<evidence type="ECO:0000313" key="2">
    <source>
        <dbReference type="EMBL" id="AFM14264.1"/>
    </source>
</evidence>
<dbReference type="RefSeq" id="WP_014804741.1">
    <property type="nucleotide sequence ID" value="NC_018020.1"/>
</dbReference>
<reference evidence="2 3" key="1">
    <citation type="submission" date="2012-06" db="EMBL/GenBank/DDBJ databases">
        <title>The complete chromosome of genome of Turneriella parva DSM 21527.</title>
        <authorList>
            <consortium name="US DOE Joint Genome Institute (JGI-PGF)"/>
            <person name="Lucas S."/>
            <person name="Han J."/>
            <person name="Lapidus A."/>
            <person name="Bruce D."/>
            <person name="Goodwin L."/>
            <person name="Pitluck S."/>
            <person name="Peters L."/>
            <person name="Kyrpides N."/>
            <person name="Mavromatis K."/>
            <person name="Ivanova N."/>
            <person name="Mikhailova N."/>
            <person name="Chertkov O."/>
            <person name="Detter J.C."/>
            <person name="Tapia R."/>
            <person name="Han C."/>
            <person name="Land M."/>
            <person name="Hauser L."/>
            <person name="Markowitz V."/>
            <person name="Cheng J.-F."/>
            <person name="Hugenholtz P."/>
            <person name="Woyke T."/>
            <person name="Wu D."/>
            <person name="Gronow S."/>
            <person name="Wellnitz S."/>
            <person name="Brambilla E."/>
            <person name="Klenk H.-P."/>
            <person name="Eisen J.A."/>
        </authorList>
    </citation>
    <scope>NUCLEOTIDE SEQUENCE [LARGE SCALE GENOMIC DNA]</scope>
    <source>
        <strain evidence="3">ATCC BAA-1111 / DSM 21527 / NCTC 11395 / H</strain>
    </source>
</reference>
<dbReference type="AlphaFoldDB" id="I4BAF7"/>
<organism evidence="2 3">
    <name type="scientific">Turneriella parva (strain ATCC BAA-1111 / DSM 21527 / NCTC 11395 / H)</name>
    <name type="common">Leptospira parva</name>
    <dbReference type="NCBI Taxonomy" id="869212"/>
    <lineage>
        <taxon>Bacteria</taxon>
        <taxon>Pseudomonadati</taxon>
        <taxon>Spirochaetota</taxon>
        <taxon>Spirochaetia</taxon>
        <taxon>Leptospirales</taxon>
        <taxon>Leptospiraceae</taxon>
        <taxon>Turneriella</taxon>
    </lineage>
</organism>
<keyword evidence="3" id="KW-1185">Reference proteome</keyword>
<dbReference type="SUPFAM" id="SSF53901">
    <property type="entry name" value="Thiolase-like"/>
    <property type="match status" value="2"/>
</dbReference>
<feature type="domain" description="Thiolase C-terminal" evidence="1">
    <location>
        <begin position="247"/>
        <end position="375"/>
    </location>
</feature>
<dbReference type="InterPro" id="IPR055140">
    <property type="entry name" value="Thiolase_C_2"/>
</dbReference>
<dbReference type="HOGENOM" id="CLU_035425_2_2_12"/>
<dbReference type="InterPro" id="IPR016039">
    <property type="entry name" value="Thiolase-like"/>
</dbReference>
<dbReference type="Pfam" id="PF22691">
    <property type="entry name" value="Thiolase_C_1"/>
    <property type="match status" value="1"/>
</dbReference>
<dbReference type="CDD" id="cd00829">
    <property type="entry name" value="SCP-x_thiolase"/>
    <property type="match status" value="1"/>
</dbReference>
<accession>I4BAF7</accession>
<evidence type="ECO:0000313" key="3">
    <source>
        <dbReference type="Proteomes" id="UP000006048"/>
    </source>
</evidence>
<dbReference type="KEGG" id="tpx:Turpa_3630"/>